<keyword evidence="3" id="KW-0274">FAD</keyword>
<keyword evidence="6" id="KW-1185">Reference proteome</keyword>
<dbReference type="Gene3D" id="3.50.50.60">
    <property type="entry name" value="FAD/NAD(P)-binding domain"/>
    <property type="match status" value="1"/>
</dbReference>
<gene>
    <name evidence="5" type="ORF">M378DRAFT_74247</name>
</gene>
<dbReference type="InterPro" id="IPR000172">
    <property type="entry name" value="GMC_OxRdtase_N"/>
</dbReference>
<dbReference type="Pfam" id="PF00732">
    <property type="entry name" value="GMC_oxred_N"/>
    <property type="match status" value="1"/>
</dbReference>
<dbReference type="OrthoDB" id="269227at2759"/>
<dbReference type="InterPro" id="IPR036188">
    <property type="entry name" value="FAD/NAD-bd_sf"/>
</dbReference>
<dbReference type="GO" id="GO:0050660">
    <property type="term" value="F:flavin adenine dinucleotide binding"/>
    <property type="evidence" value="ECO:0007669"/>
    <property type="project" value="InterPro"/>
</dbReference>
<feature type="domain" description="Glucose-methanol-choline oxidoreductase N-terminal" evidence="4">
    <location>
        <begin position="270"/>
        <end position="284"/>
    </location>
</feature>
<accession>A0A0C2XCI4</accession>
<evidence type="ECO:0000256" key="1">
    <source>
        <dbReference type="ARBA" id="ARBA00001974"/>
    </source>
</evidence>
<dbReference type="InParanoid" id="A0A0C2XCI4"/>
<evidence type="ECO:0000313" key="5">
    <source>
        <dbReference type="EMBL" id="KIL67101.1"/>
    </source>
</evidence>
<evidence type="ECO:0000256" key="3">
    <source>
        <dbReference type="PIRSR" id="PIRSR000137-2"/>
    </source>
</evidence>
<dbReference type="EMBL" id="KN818233">
    <property type="protein sequence ID" value="KIL67101.1"/>
    <property type="molecule type" value="Genomic_DNA"/>
</dbReference>
<dbReference type="PROSITE" id="PS51257">
    <property type="entry name" value="PROKAR_LIPOPROTEIN"/>
    <property type="match status" value="1"/>
</dbReference>
<dbReference type="PROSITE" id="PS00624">
    <property type="entry name" value="GMC_OXRED_2"/>
    <property type="match status" value="1"/>
</dbReference>
<protein>
    <submittedName>
        <fullName evidence="5">GMC oxidoreductase</fullName>
    </submittedName>
</protein>
<dbReference type="Gene3D" id="3.30.560.10">
    <property type="entry name" value="Glucose Oxidase, domain 3"/>
    <property type="match status" value="1"/>
</dbReference>
<dbReference type="PIRSF" id="PIRSF000137">
    <property type="entry name" value="Alcohol_oxidase"/>
    <property type="match status" value="1"/>
</dbReference>
<dbReference type="InterPro" id="IPR007867">
    <property type="entry name" value="GMC_OxRtase_C"/>
</dbReference>
<feature type="binding site" evidence="3">
    <location>
        <position position="233"/>
    </location>
    <ligand>
        <name>FAD</name>
        <dbReference type="ChEBI" id="CHEBI:57692"/>
    </ligand>
</feature>
<comment type="similarity">
    <text evidence="2">Belongs to the GMC oxidoreductase family.</text>
</comment>
<dbReference type="SUPFAM" id="SSF51905">
    <property type="entry name" value="FAD/NAD(P)-binding domain"/>
    <property type="match status" value="1"/>
</dbReference>
<evidence type="ECO:0000259" key="4">
    <source>
        <dbReference type="PROSITE" id="PS00624"/>
    </source>
</evidence>
<feature type="binding site" evidence="3">
    <location>
        <begin position="18"/>
        <end position="19"/>
    </location>
    <ligand>
        <name>FAD</name>
        <dbReference type="ChEBI" id="CHEBI:57692"/>
    </ligand>
</feature>
<dbReference type="Proteomes" id="UP000054549">
    <property type="component" value="Unassembled WGS sequence"/>
</dbReference>
<proteinExistence type="inferred from homology"/>
<dbReference type="GO" id="GO:0016614">
    <property type="term" value="F:oxidoreductase activity, acting on CH-OH group of donors"/>
    <property type="evidence" value="ECO:0007669"/>
    <property type="project" value="InterPro"/>
</dbReference>
<sequence>MAESSIKVYDIIFAGGGTTACITAGRLAAANPSLKILILEDGPETRNKPDHVQPGRCFANIRNPKTESISFHLARPSQALGGRTVVVPTGRCFGGGSCIDFMMYTRAAASDYDDWEVKYNNPGWGFNDLLPLLQKAETFDRSAPYHGFNGPLKISYRESGINVADDFLATAFKYEKERINADDVNDFFTCNTYGRLPQYSDPATGKRSDTAHHYVYNQIDRNKNLVMMCGKKVVRILFEGTRAVGVEYVEGQGGQKEIAKASLLVVISAGAFGSPAILQRSGIGDAQLLSKHGIKQIVDLPGVGEHYIDHNLATVPYAVSDEAETLDALFRGDQESLLPIVQEWQETGKGPLSHNGIIASIKMRPHRSELPELGEEFQTLWQEHFESSPDKPVVVACLFIAYVGMEDPAASKKFVTALYYTGYPATTGFVHTGSGTDPYSPIDFHSGIFDRSVDIGVMRWAYKRTRELLRRMRMSRGEHVSGHPKFSEGSAAECKATEGPVDIDVPDIAYSTEDDDAIDQFHRETVGSGKDPMGTCGMKPREDRGVVDSRLNVYGTYGLKVADLSICPANVGANTYNTAIAIGEKAAVLIAEDLGIKGV</sequence>
<dbReference type="PANTHER" id="PTHR11552">
    <property type="entry name" value="GLUCOSE-METHANOL-CHOLINE GMC OXIDOREDUCTASE"/>
    <property type="match status" value="1"/>
</dbReference>
<dbReference type="PANTHER" id="PTHR11552:SF78">
    <property type="entry name" value="GLUCOSE-METHANOL-CHOLINE OXIDOREDUCTASE N-TERMINAL DOMAIN-CONTAINING PROTEIN"/>
    <property type="match status" value="1"/>
</dbReference>
<dbReference type="HOGENOM" id="CLU_002865_5_1_1"/>
<name>A0A0C2XCI4_AMAMK</name>
<dbReference type="SUPFAM" id="SSF54373">
    <property type="entry name" value="FAD-linked reductases, C-terminal domain"/>
    <property type="match status" value="1"/>
</dbReference>
<dbReference type="InterPro" id="IPR012132">
    <property type="entry name" value="GMC_OxRdtase"/>
</dbReference>
<evidence type="ECO:0000256" key="2">
    <source>
        <dbReference type="ARBA" id="ARBA00010790"/>
    </source>
</evidence>
<comment type="cofactor">
    <cofactor evidence="1 3">
        <name>FAD</name>
        <dbReference type="ChEBI" id="CHEBI:57692"/>
    </cofactor>
</comment>
<evidence type="ECO:0000313" key="6">
    <source>
        <dbReference type="Proteomes" id="UP000054549"/>
    </source>
</evidence>
<dbReference type="STRING" id="946122.A0A0C2XCI4"/>
<keyword evidence="3" id="KW-0285">Flavoprotein</keyword>
<reference evidence="5 6" key="1">
    <citation type="submission" date="2014-04" db="EMBL/GenBank/DDBJ databases">
        <title>Evolutionary Origins and Diversification of the Mycorrhizal Mutualists.</title>
        <authorList>
            <consortium name="DOE Joint Genome Institute"/>
            <consortium name="Mycorrhizal Genomics Consortium"/>
            <person name="Kohler A."/>
            <person name="Kuo A."/>
            <person name="Nagy L.G."/>
            <person name="Floudas D."/>
            <person name="Copeland A."/>
            <person name="Barry K.W."/>
            <person name="Cichocki N."/>
            <person name="Veneault-Fourrey C."/>
            <person name="LaButti K."/>
            <person name="Lindquist E.A."/>
            <person name="Lipzen A."/>
            <person name="Lundell T."/>
            <person name="Morin E."/>
            <person name="Murat C."/>
            <person name="Riley R."/>
            <person name="Ohm R."/>
            <person name="Sun H."/>
            <person name="Tunlid A."/>
            <person name="Henrissat B."/>
            <person name="Grigoriev I.V."/>
            <person name="Hibbett D.S."/>
            <person name="Martin F."/>
        </authorList>
    </citation>
    <scope>NUCLEOTIDE SEQUENCE [LARGE SCALE GENOMIC DNA]</scope>
    <source>
        <strain evidence="5 6">Koide BX008</strain>
    </source>
</reference>
<dbReference type="Pfam" id="PF05199">
    <property type="entry name" value="GMC_oxred_C"/>
    <property type="match status" value="1"/>
</dbReference>
<organism evidence="5 6">
    <name type="scientific">Amanita muscaria (strain Koide BX008)</name>
    <dbReference type="NCBI Taxonomy" id="946122"/>
    <lineage>
        <taxon>Eukaryota</taxon>
        <taxon>Fungi</taxon>
        <taxon>Dikarya</taxon>
        <taxon>Basidiomycota</taxon>
        <taxon>Agaricomycotina</taxon>
        <taxon>Agaricomycetes</taxon>
        <taxon>Agaricomycetidae</taxon>
        <taxon>Agaricales</taxon>
        <taxon>Pluteineae</taxon>
        <taxon>Amanitaceae</taxon>
        <taxon>Amanita</taxon>
    </lineage>
</organism>
<dbReference type="AlphaFoldDB" id="A0A0C2XCI4"/>